<feature type="domain" description="Phospholipase C/D" evidence="1">
    <location>
        <begin position="24"/>
        <end position="140"/>
    </location>
</feature>
<dbReference type="InterPro" id="IPR029002">
    <property type="entry name" value="PLPC/GPLD1"/>
</dbReference>
<evidence type="ECO:0000313" key="2">
    <source>
        <dbReference type="EMBL" id="AMD93784.1"/>
    </source>
</evidence>
<dbReference type="STRING" id="888061.AXF15_12190"/>
<keyword evidence="3" id="KW-1185">Reference proteome</keyword>
<proteinExistence type="predicted"/>
<gene>
    <name evidence="2" type="ORF">AXF15_12190</name>
</gene>
<dbReference type="AlphaFoldDB" id="A0A120KP14"/>
<dbReference type="GO" id="GO:0016788">
    <property type="term" value="F:hydrolase activity, acting on ester bonds"/>
    <property type="evidence" value="ECO:0007669"/>
    <property type="project" value="InterPro"/>
</dbReference>
<evidence type="ECO:0000259" key="1">
    <source>
        <dbReference type="Pfam" id="PF00882"/>
    </source>
</evidence>
<accession>A0A120KP14</accession>
<organism evidence="2 3">
    <name type="scientific">Desulfomicrobium orale DSM 12838</name>
    <dbReference type="NCBI Taxonomy" id="888061"/>
    <lineage>
        <taxon>Bacteria</taxon>
        <taxon>Pseudomonadati</taxon>
        <taxon>Thermodesulfobacteriota</taxon>
        <taxon>Desulfovibrionia</taxon>
        <taxon>Desulfovibrionales</taxon>
        <taxon>Desulfomicrobiaceae</taxon>
        <taxon>Desulfomicrobium</taxon>
    </lineage>
</organism>
<dbReference type="RefSeq" id="WP_066608001.1">
    <property type="nucleotide sequence ID" value="NZ_CP014230.1"/>
</dbReference>
<dbReference type="EMBL" id="CP014230">
    <property type="protein sequence ID" value="AMD93784.1"/>
    <property type="molecule type" value="Genomic_DNA"/>
</dbReference>
<dbReference type="KEGG" id="doa:AXF15_12190"/>
<reference evidence="3" key="1">
    <citation type="submission" date="2016-02" db="EMBL/GenBank/DDBJ databases">
        <authorList>
            <person name="Holder M.E."/>
            <person name="Ajami N.J."/>
            <person name="Petrosino J.F."/>
        </authorList>
    </citation>
    <scope>NUCLEOTIDE SEQUENCE [LARGE SCALE GENOMIC DNA]</scope>
    <source>
        <strain evidence="3">DSM 12838</strain>
    </source>
</reference>
<dbReference type="OrthoDB" id="9786483at2"/>
<dbReference type="Proteomes" id="UP000063964">
    <property type="component" value="Chromosome"/>
</dbReference>
<dbReference type="Pfam" id="PF00882">
    <property type="entry name" value="Zn_dep_PLPC"/>
    <property type="match status" value="1"/>
</dbReference>
<name>A0A120KP14_9BACT</name>
<evidence type="ECO:0000313" key="3">
    <source>
        <dbReference type="Proteomes" id="UP000063964"/>
    </source>
</evidence>
<sequence length="289" mass="32173">MWLVLAFIFCLLLPSEALAWGPGVHMAIGRHALEHLGAVAPAVAAVLSAHPERFLYGCLSADILIGKGCRFTPTHSHNWSTGQLLLRQARTPGEAAYAYGYLSHLAADVIAHNYLVPNMLGFSAGQGKFSHAYVEMLADLRVEWPKASPLFRIPCGEEDAMLRTAVAQKKMPFLVKKQLFRQSLRLVEKKSYKRSLGALHGALPARKETLILESIDFARELVMDFLRAPRRSPALECDPIGSANLDQANSFRKRQRGYYMRHGEGIIFPLDPRLEICLRSTGACYDRVS</sequence>
<dbReference type="SUPFAM" id="SSF48537">
    <property type="entry name" value="Phospholipase C/P1 nuclease"/>
    <property type="match status" value="1"/>
</dbReference>
<dbReference type="InterPro" id="IPR008947">
    <property type="entry name" value="PLipase_C/P1_nuclease_dom_sf"/>
</dbReference>
<protein>
    <recommendedName>
        <fullName evidence="1">Phospholipase C/D domain-containing protein</fullName>
    </recommendedName>
</protein>